<reference evidence="7" key="1">
    <citation type="submission" date="2022-10" db="EMBL/GenBank/DDBJ databases">
        <title>Rhodococcus sp.75.</title>
        <authorList>
            <person name="Sun M."/>
        </authorList>
    </citation>
    <scope>NUCLEOTIDE SEQUENCE</scope>
    <source>
        <strain evidence="7">75</strain>
    </source>
</reference>
<organism evidence="7 8">
    <name type="scientific">Rhodococcus antarcticus</name>
    <dbReference type="NCBI Taxonomy" id="2987751"/>
    <lineage>
        <taxon>Bacteria</taxon>
        <taxon>Bacillati</taxon>
        <taxon>Actinomycetota</taxon>
        <taxon>Actinomycetes</taxon>
        <taxon>Mycobacteriales</taxon>
        <taxon>Nocardiaceae</taxon>
        <taxon>Rhodococcus</taxon>
    </lineage>
</organism>
<proteinExistence type="predicted"/>
<feature type="domain" description="Thioredoxin" evidence="6">
    <location>
        <begin position="48"/>
        <end position="223"/>
    </location>
</feature>
<dbReference type="InterPro" id="IPR036249">
    <property type="entry name" value="Thioredoxin-like_sf"/>
</dbReference>
<gene>
    <name evidence="7" type="ORF">RHODO2019_15245</name>
</gene>
<name>A0ABY6P4W9_9NOCA</name>
<evidence type="ECO:0000256" key="5">
    <source>
        <dbReference type="ARBA" id="ARBA00023284"/>
    </source>
</evidence>
<evidence type="ECO:0000313" key="7">
    <source>
        <dbReference type="EMBL" id="UZJ26705.1"/>
    </source>
</evidence>
<evidence type="ECO:0000259" key="6">
    <source>
        <dbReference type="PROSITE" id="PS51352"/>
    </source>
</evidence>
<keyword evidence="3" id="KW-0735">Signal-anchor</keyword>
<protein>
    <submittedName>
        <fullName evidence="7">TlpA family protein disulfide reductase</fullName>
    </submittedName>
</protein>
<comment type="subcellular location">
    <subcellularLocation>
        <location evidence="1">Cell envelope</location>
    </subcellularLocation>
</comment>
<dbReference type="SUPFAM" id="SSF52833">
    <property type="entry name" value="Thioredoxin-like"/>
    <property type="match status" value="1"/>
</dbReference>
<evidence type="ECO:0000256" key="3">
    <source>
        <dbReference type="ARBA" id="ARBA00022968"/>
    </source>
</evidence>
<evidence type="ECO:0000256" key="2">
    <source>
        <dbReference type="ARBA" id="ARBA00022748"/>
    </source>
</evidence>
<dbReference type="InterPro" id="IPR013740">
    <property type="entry name" value="Redoxin"/>
</dbReference>
<keyword evidence="5" id="KW-0676">Redox-active center</keyword>
<dbReference type="EMBL" id="CP110615">
    <property type="protein sequence ID" value="UZJ26705.1"/>
    <property type="molecule type" value="Genomic_DNA"/>
</dbReference>
<evidence type="ECO:0000256" key="4">
    <source>
        <dbReference type="ARBA" id="ARBA00023157"/>
    </source>
</evidence>
<sequence>MLASSTLRWNVLGLAVVVALAVALWPRGSGVPAAAPVPPGPRATAAAPSSSTPVPAADLVAPRAAADLLPCPVPVAGATAGNGPLAGLRLECLGDGSTVDLGTALAGKPAVLDLWAWYCQPCAAELPAMQTFAATAGDAVTVLTVHSDPASPYGLERLASYGVRLPTVQDATSRIAALVGAPKVLPVTVLLRADGSVAKILAVPYTDPVAIAADVATYLGVTG</sequence>
<dbReference type="Proteomes" id="UP001164965">
    <property type="component" value="Chromosome"/>
</dbReference>
<dbReference type="InterPro" id="IPR050553">
    <property type="entry name" value="Thioredoxin_ResA/DsbE_sf"/>
</dbReference>
<evidence type="ECO:0000256" key="1">
    <source>
        <dbReference type="ARBA" id="ARBA00004196"/>
    </source>
</evidence>
<dbReference type="RefSeq" id="WP_265384809.1">
    <property type="nucleotide sequence ID" value="NZ_CP110615.1"/>
</dbReference>
<evidence type="ECO:0000313" key="8">
    <source>
        <dbReference type="Proteomes" id="UP001164965"/>
    </source>
</evidence>
<keyword evidence="8" id="KW-1185">Reference proteome</keyword>
<dbReference type="PROSITE" id="PS51352">
    <property type="entry name" value="THIOREDOXIN_2"/>
    <property type="match status" value="1"/>
</dbReference>
<accession>A0ABY6P4W9</accession>
<dbReference type="PANTHER" id="PTHR42852">
    <property type="entry name" value="THIOL:DISULFIDE INTERCHANGE PROTEIN DSBE"/>
    <property type="match status" value="1"/>
</dbReference>
<dbReference type="CDD" id="cd02966">
    <property type="entry name" value="TlpA_like_family"/>
    <property type="match status" value="1"/>
</dbReference>
<dbReference type="PANTHER" id="PTHR42852:SF6">
    <property type="entry name" value="THIOL:DISULFIDE INTERCHANGE PROTEIN DSBE"/>
    <property type="match status" value="1"/>
</dbReference>
<dbReference type="Pfam" id="PF08534">
    <property type="entry name" value="Redoxin"/>
    <property type="match status" value="1"/>
</dbReference>
<keyword evidence="4" id="KW-1015">Disulfide bond</keyword>
<keyword evidence="3" id="KW-0812">Transmembrane</keyword>
<keyword evidence="2" id="KW-0201">Cytochrome c-type biogenesis</keyword>
<dbReference type="InterPro" id="IPR013766">
    <property type="entry name" value="Thioredoxin_domain"/>
</dbReference>
<dbReference type="Gene3D" id="3.40.30.10">
    <property type="entry name" value="Glutaredoxin"/>
    <property type="match status" value="1"/>
</dbReference>